<reference evidence="2" key="1">
    <citation type="submission" date="2021-02" db="EMBL/GenBank/DDBJ databases">
        <authorList>
            <person name="Nowell W R."/>
        </authorList>
    </citation>
    <scope>NUCLEOTIDE SEQUENCE</scope>
</reference>
<name>A0A820B147_9BILA</name>
<accession>A0A820B147</accession>
<evidence type="ECO:0000256" key="1">
    <source>
        <dbReference type="SAM" id="MobiDB-lite"/>
    </source>
</evidence>
<dbReference type="EMBL" id="CAJOBR010002271">
    <property type="protein sequence ID" value="CAF4669589.1"/>
    <property type="molecule type" value="Genomic_DNA"/>
</dbReference>
<dbReference type="Proteomes" id="UP000663851">
    <property type="component" value="Unassembled WGS sequence"/>
</dbReference>
<protein>
    <submittedName>
        <fullName evidence="2">Uncharacterized protein</fullName>
    </submittedName>
</protein>
<comment type="caution">
    <text evidence="2">The sequence shown here is derived from an EMBL/GenBank/DDBJ whole genome shotgun (WGS) entry which is preliminary data.</text>
</comment>
<feature type="region of interest" description="Disordered" evidence="1">
    <location>
        <begin position="58"/>
        <end position="78"/>
    </location>
</feature>
<evidence type="ECO:0000313" key="3">
    <source>
        <dbReference type="EMBL" id="CAF4669589.1"/>
    </source>
</evidence>
<sequence>MSTYMLGDLESNIKIEIESKTDPTSDYLSHMNATFSGTTIATTTSNSPLRAEFHRVGSFQGSRDNETTKQRPGATEKSKTTLTLNLPGATNYYGDYWPRLLWNDKAKYII</sequence>
<feature type="compositionally biased region" description="Basic and acidic residues" evidence="1">
    <location>
        <begin position="63"/>
        <end position="78"/>
    </location>
</feature>
<dbReference type="EMBL" id="CAJOBO010000328">
    <property type="protein sequence ID" value="CAF4193853.1"/>
    <property type="molecule type" value="Genomic_DNA"/>
</dbReference>
<proteinExistence type="predicted"/>
<evidence type="ECO:0000313" key="4">
    <source>
        <dbReference type="Proteomes" id="UP000663851"/>
    </source>
</evidence>
<dbReference type="Proteomes" id="UP000663848">
    <property type="component" value="Unassembled WGS sequence"/>
</dbReference>
<gene>
    <name evidence="2" type="ORF">HFQ381_LOCUS7021</name>
    <name evidence="3" type="ORF">QYT958_LOCUS15974</name>
</gene>
<dbReference type="AlphaFoldDB" id="A0A820B147"/>
<organism evidence="2 4">
    <name type="scientific">Rotaria socialis</name>
    <dbReference type="NCBI Taxonomy" id="392032"/>
    <lineage>
        <taxon>Eukaryota</taxon>
        <taxon>Metazoa</taxon>
        <taxon>Spiralia</taxon>
        <taxon>Gnathifera</taxon>
        <taxon>Rotifera</taxon>
        <taxon>Eurotatoria</taxon>
        <taxon>Bdelloidea</taxon>
        <taxon>Philodinida</taxon>
        <taxon>Philodinidae</taxon>
        <taxon>Rotaria</taxon>
    </lineage>
</organism>
<evidence type="ECO:0000313" key="2">
    <source>
        <dbReference type="EMBL" id="CAF4193853.1"/>
    </source>
</evidence>